<name>A0A4Z2DC75_SCHJA</name>
<dbReference type="EMBL" id="SKCS01000180">
    <property type="protein sequence ID" value="TNN14103.1"/>
    <property type="molecule type" value="Genomic_DNA"/>
</dbReference>
<gene>
    <name evidence="3" type="ORF">EWB00_002359</name>
</gene>
<feature type="compositionally biased region" description="Acidic residues" evidence="1">
    <location>
        <begin position="232"/>
        <end position="243"/>
    </location>
</feature>
<comment type="caution">
    <text evidence="3">The sequence shown here is derived from an EMBL/GenBank/DDBJ whole genome shotgun (WGS) entry which is preliminary data.</text>
</comment>
<keyword evidence="4" id="KW-1185">Reference proteome</keyword>
<feature type="compositionally biased region" description="Polar residues" evidence="1">
    <location>
        <begin position="264"/>
        <end position="276"/>
    </location>
</feature>
<keyword evidence="2" id="KW-0472">Membrane</keyword>
<accession>A0A4Z2DC75</accession>
<dbReference type="OrthoDB" id="6263601at2759"/>
<proteinExistence type="predicted"/>
<evidence type="ECO:0000313" key="4">
    <source>
        <dbReference type="Proteomes" id="UP000311919"/>
    </source>
</evidence>
<protein>
    <submittedName>
        <fullName evidence="3">Placenta specific 8</fullName>
    </submittedName>
</protein>
<dbReference type="Proteomes" id="UP000311919">
    <property type="component" value="Unassembled WGS sequence"/>
</dbReference>
<sequence>MMTCCCRSNQENHERNYKQWNTYAISCCENCSNCWCCLCCCPFATAEIYHYTWSLPWSIALIFSILLLPLNMLIILLQRMQIRRAHKLEGNCLSDLCCLICCCWPTIICQLRDEILYLRSQSEWKLGYSHQLDDKPPWLKPFFKLKKQGNNDVESANISGYNDDAPDDDDVADGNDKVDGNDNDVNDDTDDDDADDDHISDDEDDANDDGSDDVDDYDADADDSNNDKDTDSNDSDNMEEWEGSENYVYTGVSDSGEAEETDESSTSIGNNKSVLENSEDEDEV</sequence>
<evidence type="ECO:0000313" key="3">
    <source>
        <dbReference type="EMBL" id="TNN14103.1"/>
    </source>
</evidence>
<dbReference type="AlphaFoldDB" id="A0A4Z2DC75"/>
<organism evidence="3 4">
    <name type="scientific">Schistosoma japonicum</name>
    <name type="common">Blood fluke</name>
    <dbReference type="NCBI Taxonomy" id="6182"/>
    <lineage>
        <taxon>Eukaryota</taxon>
        <taxon>Metazoa</taxon>
        <taxon>Spiralia</taxon>
        <taxon>Lophotrochozoa</taxon>
        <taxon>Platyhelminthes</taxon>
        <taxon>Trematoda</taxon>
        <taxon>Digenea</taxon>
        <taxon>Strigeidida</taxon>
        <taxon>Schistosomatoidea</taxon>
        <taxon>Schistosomatidae</taxon>
        <taxon>Schistosoma</taxon>
    </lineage>
</organism>
<feature type="compositionally biased region" description="Acidic residues" evidence="1">
    <location>
        <begin position="164"/>
        <end position="173"/>
    </location>
</feature>
<keyword evidence="2" id="KW-0812">Transmembrane</keyword>
<feature type="transmembrane region" description="Helical" evidence="2">
    <location>
        <begin position="57"/>
        <end position="77"/>
    </location>
</feature>
<reference evidence="3 4" key="1">
    <citation type="submission" date="2019-03" db="EMBL/GenBank/DDBJ databases">
        <title>An improved genome assembly of the fluke Schistosoma japonicum.</title>
        <authorList>
            <person name="Hu W."/>
            <person name="Luo F."/>
            <person name="Yin M."/>
            <person name="Mo X."/>
            <person name="Sun C."/>
            <person name="Wu Q."/>
            <person name="Zhu B."/>
            <person name="Xiang M."/>
            <person name="Wang J."/>
            <person name="Wang Y."/>
            <person name="Zhang T."/>
            <person name="Xu B."/>
            <person name="Zheng H."/>
            <person name="Feng Z."/>
        </authorList>
    </citation>
    <scope>NUCLEOTIDE SEQUENCE [LARGE SCALE GENOMIC DNA]</scope>
    <source>
        <strain evidence="3">HuSjv2</strain>
        <tissue evidence="3">Worms</tissue>
    </source>
</reference>
<evidence type="ECO:0000256" key="1">
    <source>
        <dbReference type="SAM" id="MobiDB-lite"/>
    </source>
</evidence>
<feature type="compositionally biased region" description="Acidic residues" evidence="1">
    <location>
        <begin position="181"/>
        <end position="224"/>
    </location>
</feature>
<feature type="region of interest" description="Disordered" evidence="1">
    <location>
        <begin position="154"/>
        <end position="284"/>
    </location>
</feature>
<keyword evidence="2" id="KW-1133">Transmembrane helix</keyword>
<evidence type="ECO:0000256" key="2">
    <source>
        <dbReference type="SAM" id="Phobius"/>
    </source>
</evidence>